<comment type="caution">
    <text evidence="3">The sequence shown here is derived from an EMBL/GenBank/DDBJ whole genome shotgun (WGS) entry which is preliminary data.</text>
</comment>
<feature type="chain" id="PRO_5043741480" evidence="2">
    <location>
        <begin position="25"/>
        <end position="211"/>
    </location>
</feature>
<proteinExistence type="predicted"/>
<protein>
    <submittedName>
        <fullName evidence="3">Uncharacterized protein</fullName>
    </submittedName>
</protein>
<dbReference type="EMBL" id="BMAT01011258">
    <property type="protein sequence ID" value="GFR69052.1"/>
    <property type="molecule type" value="Genomic_DNA"/>
</dbReference>
<name>A0AAV4F6P0_9GAST</name>
<feature type="region of interest" description="Disordered" evidence="1">
    <location>
        <begin position="30"/>
        <end position="76"/>
    </location>
</feature>
<gene>
    <name evidence="3" type="ORF">ElyMa_005620600</name>
</gene>
<evidence type="ECO:0000313" key="4">
    <source>
        <dbReference type="Proteomes" id="UP000762676"/>
    </source>
</evidence>
<evidence type="ECO:0000256" key="1">
    <source>
        <dbReference type="SAM" id="MobiDB-lite"/>
    </source>
</evidence>
<organism evidence="3 4">
    <name type="scientific">Elysia marginata</name>
    <dbReference type="NCBI Taxonomy" id="1093978"/>
    <lineage>
        <taxon>Eukaryota</taxon>
        <taxon>Metazoa</taxon>
        <taxon>Spiralia</taxon>
        <taxon>Lophotrochozoa</taxon>
        <taxon>Mollusca</taxon>
        <taxon>Gastropoda</taxon>
        <taxon>Heterobranchia</taxon>
        <taxon>Euthyneura</taxon>
        <taxon>Panpulmonata</taxon>
        <taxon>Sacoglossa</taxon>
        <taxon>Placobranchoidea</taxon>
        <taxon>Plakobranchidae</taxon>
        <taxon>Elysia</taxon>
    </lineage>
</organism>
<feature type="region of interest" description="Disordered" evidence="1">
    <location>
        <begin position="147"/>
        <end position="211"/>
    </location>
</feature>
<evidence type="ECO:0000256" key="2">
    <source>
        <dbReference type="SAM" id="SignalP"/>
    </source>
</evidence>
<reference evidence="3 4" key="1">
    <citation type="journal article" date="2021" name="Elife">
        <title>Chloroplast acquisition without the gene transfer in kleptoplastic sea slugs, Plakobranchus ocellatus.</title>
        <authorList>
            <person name="Maeda T."/>
            <person name="Takahashi S."/>
            <person name="Yoshida T."/>
            <person name="Shimamura S."/>
            <person name="Takaki Y."/>
            <person name="Nagai Y."/>
            <person name="Toyoda A."/>
            <person name="Suzuki Y."/>
            <person name="Arimoto A."/>
            <person name="Ishii H."/>
            <person name="Satoh N."/>
            <person name="Nishiyama T."/>
            <person name="Hasebe M."/>
            <person name="Maruyama T."/>
            <person name="Minagawa J."/>
            <person name="Obokata J."/>
            <person name="Shigenobu S."/>
        </authorList>
    </citation>
    <scope>NUCLEOTIDE SEQUENCE [LARGE SCALE GENOMIC DNA]</scope>
</reference>
<keyword evidence="2" id="KW-0732">Signal</keyword>
<feature type="compositionally biased region" description="Basic and acidic residues" evidence="1">
    <location>
        <begin position="177"/>
        <end position="199"/>
    </location>
</feature>
<keyword evidence="4" id="KW-1185">Reference proteome</keyword>
<sequence>MEIKSSVVILFCAFFFLKPDAHLATETYSDTNQNNTKDATENQNNITSFNGSDTNVNQNGATPTETTEPTEKVRTHKKSVIVSRDDIEVEIESEIKIETEEFNIRELKNENSNQFKETKKYYEGELKESLSKLPNFKKVEVTSFRDLDTGVDGNKQSHGRSKDFDTAVDGNEQYHGGSKELDTRVDGNKQSDGGSKDLDTAVDGNKQSHGR</sequence>
<dbReference type="AlphaFoldDB" id="A0AAV4F6P0"/>
<feature type="compositionally biased region" description="Polar residues" evidence="1">
    <location>
        <begin position="30"/>
        <end position="61"/>
    </location>
</feature>
<dbReference type="Proteomes" id="UP000762676">
    <property type="component" value="Unassembled WGS sequence"/>
</dbReference>
<evidence type="ECO:0000313" key="3">
    <source>
        <dbReference type="EMBL" id="GFR69052.1"/>
    </source>
</evidence>
<accession>A0AAV4F6P0</accession>
<feature type="signal peptide" evidence="2">
    <location>
        <begin position="1"/>
        <end position="24"/>
    </location>
</feature>